<reference evidence="1" key="1">
    <citation type="submission" date="2023-06" db="EMBL/GenBank/DDBJ databases">
        <authorList>
            <person name="Kurt Z."/>
        </authorList>
    </citation>
    <scope>NUCLEOTIDE SEQUENCE</scope>
</reference>
<proteinExistence type="predicted"/>
<reference evidence="2 3" key="2">
    <citation type="submission" date="2024-07" db="EMBL/GenBank/DDBJ databases">
        <authorList>
            <person name="Akdeniz Z."/>
        </authorList>
    </citation>
    <scope>NUCLEOTIDE SEQUENCE [LARGE SCALE GENOMIC DNA]</scope>
</reference>
<organism evidence="1">
    <name type="scientific">Hexamita inflata</name>
    <dbReference type="NCBI Taxonomy" id="28002"/>
    <lineage>
        <taxon>Eukaryota</taxon>
        <taxon>Metamonada</taxon>
        <taxon>Diplomonadida</taxon>
        <taxon>Hexamitidae</taxon>
        <taxon>Hexamitinae</taxon>
        <taxon>Hexamita</taxon>
    </lineage>
</organism>
<dbReference type="EMBL" id="CAXDID020000161">
    <property type="protein sequence ID" value="CAL6044602.1"/>
    <property type="molecule type" value="Genomic_DNA"/>
</dbReference>
<dbReference type="Proteomes" id="UP001642409">
    <property type="component" value="Unassembled WGS sequence"/>
</dbReference>
<evidence type="ECO:0000313" key="2">
    <source>
        <dbReference type="EMBL" id="CAL6044602.1"/>
    </source>
</evidence>
<dbReference type="EMBL" id="CATOUU010001119">
    <property type="protein sequence ID" value="CAI9973154.1"/>
    <property type="molecule type" value="Genomic_DNA"/>
</dbReference>
<protein>
    <submittedName>
        <fullName evidence="1">Uncharacterized protein</fullName>
    </submittedName>
</protein>
<evidence type="ECO:0000313" key="3">
    <source>
        <dbReference type="Proteomes" id="UP001642409"/>
    </source>
</evidence>
<name>A0AA86R7K2_9EUKA</name>
<accession>A0AA86R7K2</accession>
<gene>
    <name evidence="2" type="ORF">HINF_LOCUS40634</name>
    <name evidence="1" type="ORF">HINF_LOCUS60799</name>
</gene>
<comment type="caution">
    <text evidence="1">The sequence shown here is derived from an EMBL/GenBank/DDBJ whole genome shotgun (WGS) entry which is preliminary data.</text>
</comment>
<dbReference type="AlphaFoldDB" id="A0AA86R7K2"/>
<evidence type="ECO:0000313" key="1">
    <source>
        <dbReference type="EMBL" id="CAI9973154.1"/>
    </source>
</evidence>
<sequence length="335" mass="38789">MNFLKTQTNKTLEKLYPEQYLHLTCEQRQEFYENLPDDEIDQVKIQTTLDLGAGFNKIVINDDLRPANFMEKTNFQQLCANVMKLFLAEEKTLNQKPKEVPVELTPVAQAYTVFKENLAFATLPPPGVSVVLFADPSTPESIKNTFSVMQLFDIRGIVSTILELRLNWKMKQLFPLTVVAKQVNEGLENLDPEFKETEVKHINAPYSKFDLSQETIDELNIKFIEAKNSIKIFLLNQFNKFSCKLQDGFYYIYDGQEGDKLLKYFLNPTYIEDVDGSMKSGWAVIQNNVDFNQNIFNGENFEPVIEILEDQTKKADSWFENMLQTVFGDEFKNGW</sequence>
<keyword evidence="3" id="KW-1185">Reference proteome</keyword>